<sequence>MRTGVLAEAHQRLFKIREALHGRRPISGLEDLHGSTLKWADGALAEADATKDVDQRLAQLREAYHSLREAHALTLHGEDPDAVCDYLDKCLAEAEADAAADRAHFSAVSSNQSVQKLYVAPEWMFRRSAGAPYSTAEFKRIAARVTAISNKYPDWLIIPGTVYYGEPIGDGKFFVRNEALVAHAGDLRVVSKQHEQDAMAANEVWYPRPNESTRFKAGGHTYAVEICRDHYKAIAAEESDDLVDFHVITSNGVAVAPHAVAARDGGLVVHVDGQFGATTVYRVQWRENPNAGEAKEFRERARAMRREITALDIEWTAGNAEASKLQAQISQRKAKMRQQGKFNKDDATLKRLEKQREELDDAGCNIMLRQKAVSNKLNAEAAKFLELAPISGGDGIQIPENLLELDRDRYA</sequence>
<reference evidence="1 2" key="1">
    <citation type="submission" date="2022-11" db="EMBL/GenBank/DDBJ databases">
        <title>Minimal conservation of predation-associated metabolite biosynthetic gene clusters underscores biosynthetic potential of Myxococcota including descriptions for ten novel species: Archangium lansinium sp. nov., Myxococcus landrumus sp. nov., Nannocystis bai.</title>
        <authorList>
            <person name="Ahearne A."/>
            <person name="Stevens C."/>
            <person name="Dowd S."/>
        </authorList>
    </citation>
    <scope>NUCLEOTIDE SEQUENCE [LARGE SCALE GENOMIC DNA]</scope>
    <source>
        <strain evidence="1 2">BB15-2</strain>
    </source>
</reference>
<dbReference type="Proteomes" id="UP001221686">
    <property type="component" value="Unassembled WGS sequence"/>
</dbReference>
<comment type="caution">
    <text evidence="1">The sequence shown here is derived from an EMBL/GenBank/DDBJ whole genome shotgun (WGS) entry which is preliminary data.</text>
</comment>
<keyword evidence="2" id="KW-1185">Reference proteome</keyword>
<evidence type="ECO:0000313" key="2">
    <source>
        <dbReference type="Proteomes" id="UP001221686"/>
    </source>
</evidence>
<dbReference type="RefSeq" id="WP_272092129.1">
    <property type="nucleotide sequence ID" value="NZ_JAQNDL010000005.1"/>
</dbReference>
<proteinExistence type="predicted"/>
<name>A0ABT5EDF0_9BACT</name>
<dbReference type="EMBL" id="JAQNDL010000005">
    <property type="protein sequence ID" value="MDC0723585.1"/>
    <property type="molecule type" value="Genomic_DNA"/>
</dbReference>
<evidence type="ECO:0000313" key="1">
    <source>
        <dbReference type="EMBL" id="MDC0723585.1"/>
    </source>
</evidence>
<protein>
    <submittedName>
        <fullName evidence="1">Uncharacterized protein</fullName>
    </submittedName>
</protein>
<gene>
    <name evidence="1" type="ORF">POL25_42275</name>
</gene>
<accession>A0ABT5EDF0</accession>
<organism evidence="1 2">
    <name type="scientific">Nannocystis bainbridge</name>
    <dbReference type="NCBI Taxonomy" id="2995303"/>
    <lineage>
        <taxon>Bacteria</taxon>
        <taxon>Pseudomonadati</taxon>
        <taxon>Myxococcota</taxon>
        <taxon>Polyangia</taxon>
        <taxon>Nannocystales</taxon>
        <taxon>Nannocystaceae</taxon>
        <taxon>Nannocystis</taxon>
    </lineage>
</organism>